<name>A0ABQ1PUP5_9GAMM</name>
<dbReference type="InterPro" id="IPR032248">
    <property type="entry name" value="DUF4823"/>
</dbReference>
<sequence>MRWTAIAILLTALLALTGCVKPSDMQKTARYHLGDAGLMDNYTITRQANWSLQSDSSLFIAQGHFVPVGHPYARPNVVAEETFAAAVQVFPLMRRAETPLGLEEALDQAYVHGMDYLLYTRFASAEDQVGDREHWEDSRRLGDVGVDRATLHLILMETATRRMIDHAVVATRGGFLQFYQSEPTDLLRPPLEDYTRQLLGR</sequence>
<reference evidence="3" key="1">
    <citation type="journal article" date="2019" name="Int. J. Syst. Evol. Microbiol.">
        <title>The Global Catalogue of Microorganisms (GCM) 10K type strain sequencing project: providing services to taxonomists for standard genome sequencing and annotation.</title>
        <authorList>
            <consortium name="The Broad Institute Genomics Platform"/>
            <consortium name="The Broad Institute Genome Sequencing Center for Infectious Disease"/>
            <person name="Wu L."/>
            <person name="Ma J."/>
        </authorList>
    </citation>
    <scope>NUCLEOTIDE SEQUENCE [LARGE SCALE GENOMIC DNA]</scope>
    <source>
        <strain evidence="3">CGMCC 1.12482</strain>
    </source>
</reference>
<dbReference type="RefSeq" id="WP_150276802.1">
    <property type="nucleotide sequence ID" value="NZ_BMFF01000004.1"/>
</dbReference>
<comment type="caution">
    <text evidence="2">The sequence shown here is derived from an EMBL/GenBank/DDBJ whole genome shotgun (WGS) entry which is preliminary data.</text>
</comment>
<protein>
    <submittedName>
        <fullName evidence="2">Lipoprotein</fullName>
    </submittedName>
</protein>
<evidence type="ECO:0000313" key="2">
    <source>
        <dbReference type="EMBL" id="GGD03862.1"/>
    </source>
</evidence>
<keyword evidence="3" id="KW-1185">Reference proteome</keyword>
<keyword evidence="2" id="KW-0449">Lipoprotein</keyword>
<dbReference type="PROSITE" id="PS51257">
    <property type="entry name" value="PROKAR_LIPOPROTEIN"/>
    <property type="match status" value="1"/>
</dbReference>
<dbReference type="Pfam" id="PF16105">
    <property type="entry name" value="DUF4823"/>
    <property type="match status" value="1"/>
</dbReference>
<organism evidence="2 3">
    <name type="scientific">Halopseudomonas salina</name>
    <dbReference type="NCBI Taxonomy" id="1323744"/>
    <lineage>
        <taxon>Bacteria</taxon>
        <taxon>Pseudomonadati</taxon>
        <taxon>Pseudomonadota</taxon>
        <taxon>Gammaproteobacteria</taxon>
        <taxon>Pseudomonadales</taxon>
        <taxon>Pseudomonadaceae</taxon>
        <taxon>Halopseudomonas</taxon>
    </lineage>
</organism>
<evidence type="ECO:0000313" key="3">
    <source>
        <dbReference type="Proteomes" id="UP000638188"/>
    </source>
</evidence>
<gene>
    <name evidence="2" type="ORF">GCM10007418_23700</name>
</gene>
<accession>A0ABQ1PUP5</accession>
<dbReference type="EMBL" id="BMFF01000004">
    <property type="protein sequence ID" value="GGD03862.1"/>
    <property type="molecule type" value="Genomic_DNA"/>
</dbReference>
<dbReference type="Proteomes" id="UP000638188">
    <property type="component" value="Unassembled WGS sequence"/>
</dbReference>
<feature type="chain" id="PRO_5046142461" evidence="1">
    <location>
        <begin position="23"/>
        <end position="201"/>
    </location>
</feature>
<proteinExistence type="predicted"/>
<keyword evidence="1" id="KW-0732">Signal</keyword>
<feature type="signal peptide" evidence="1">
    <location>
        <begin position="1"/>
        <end position="22"/>
    </location>
</feature>
<evidence type="ECO:0000256" key="1">
    <source>
        <dbReference type="SAM" id="SignalP"/>
    </source>
</evidence>